<comment type="similarity">
    <text evidence="3">Belongs to the class-V pyridoxal-phosphate-dependent aminotransferase family. NifS/IscS subfamily.</text>
</comment>
<evidence type="ECO:0000313" key="12">
    <source>
        <dbReference type="EMBL" id="MBB3925225.1"/>
    </source>
</evidence>
<dbReference type="InterPro" id="IPR015421">
    <property type="entry name" value="PyrdxlP-dep_Trfase_major"/>
</dbReference>
<evidence type="ECO:0000256" key="1">
    <source>
        <dbReference type="ARBA" id="ARBA00001933"/>
    </source>
</evidence>
<evidence type="ECO:0000256" key="6">
    <source>
        <dbReference type="ARBA" id="ARBA00022723"/>
    </source>
</evidence>
<keyword evidence="13" id="KW-1185">Reference proteome</keyword>
<dbReference type="GO" id="GO:0031071">
    <property type="term" value="F:cysteine desulfurase activity"/>
    <property type="evidence" value="ECO:0007669"/>
    <property type="project" value="UniProtKB-EC"/>
</dbReference>
<dbReference type="GO" id="GO:0046872">
    <property type="term" value="F:metal ion binding"/>
    <property type="evidence" value="ECO:0007669"/>
    <property type="project" value="UniProtKB-KW"/>
</dbReference>
<evidence type="ECO:0000256" key="3">
    <source>
        <dbReference type="ARBA" id="ARBA00006490"/>
    </source>
</evidence>
<gene>
    <name evidence="12" type="ORF">GGR43_000926</name>
</gene>
<evidence type="ECO:0000313" key="13">
    <source>
        <dbReference type="Proteomes" id="UP000571950"/>
    </source>
</evidence>
<evidence type="ECO:0000256" key="2">
    <source>
        <dbReference type="ARBA" id="ARBA00003120"/>
    </source>
</evidence>
<organism evidence="12 13">
    <name type="scientific">Sphingobium jiangsuense</name>
    <dbReference type="NCBI Taxonomy" id="870476"/>
    <lineage>
        <taxon>Bacteria</taxon>
        <taxon>Pseudomonadati</taxon>
        <taxon>Pseudomonadota</taxon>
        <taxon>Alphaproteobacteria</taxon>
        <taxon>Sphingomonadales</taxon>
        <taxon>Sphingomonadaceae</taxon>
        <taxon>Sphingobium</taxon>
    </lineage>
</organism>
<dbReference type="EMBL" id="JACIDT010000002">
    <property type="protein sequence ID" value="MBB3925225.1"/>
    <property type="molecule type" value="Genomic_DNA"/>
</dbReference>
<dbReference type="Proteomes" id="UP000571950">
    <property type="component" value="Unassembled WGS sequence"/>
</dbReference>
<name>A0A7W6BK86_9SPHN</name>
<dbReference type="Gene3D" id="3.90.1150.10">
    <property type="entry name" value="Aspartate Aminotransferase, domain 1"/>
    <property type="match status" value="1"/>
</dbReference>
<dbReference type="GO" id="GO:0051536">
    <property type="term" value="F:iron-sulfur cluster binding"/>
    <property type="evidence" value="ECO:0007669"/>
    <property type="project" value="UniProtKB-KW"/>
</dbReference>
<evidence type="ECO:0000256" key="9">
    <source>
        <dbReference type="ARBA" id="ARBA00023014"/>
    </source>
</evidence>
<keyword evidence="9" id="KW-0411">Iron-sulfur</keyword>
<feature type="domain" description="Aminotransferase class V" evidence="11">
    <location>
        <begin position="5"/>
        <end position="359"/>
    </location>
</feature>
<keyword evidence="7" id="KW-0663">Pyridoxal phosphate</keyword>
<dbReference type="RefSeq" id="WP_246343320.1">
    <property type="nucleotide sequence ID" value="NZ_JACIDT010000002.1"/>
</dbReference>
<dbReference type="Pfam" id="PF00266">
    <property type="entry name" value="Aminotran_5"/>
    <property type="match status" value="1"/>
</dbReference>
<dbReference type="InterPro" id="IPR015424">
    <property type="entry name" value="PyrdxlP-dep_Trfase"/>
</dbReference>
<accession>A0A7W6BK86</accession>
<comment type="catalytic activity">
    <reaction evidence="10">
        <text>(sulfur carrier)-H + L-cysteine = (sulfur carrier)-SH + L-alanine</text>
        <dbReference type="Rhea" id="RHEA:43892"/>
        <dbReference type="Rhea" id="RHEA-COMP:14737"/>
        <dbReference type="Rhea" id="RHEA-COMP:14739"/>
        <dbReference type="ChEBI" id="CHEBI:29917"/>
        <dbReference type="ChEBI" id="CHEBI:35235"/>
        <dbReference type="ChEBI" id="CHEBI:57972"/>
        <dbReference type="ChEBI" id="CHEBI:64428"/>
        <dbReference type="EC" id="2.8.1.7"/>
    </reaction>
</comment>
<dbReference type="PIRSF" id="PIRSF005572">
    <property type="entry name" value="NifS"/>
    <property type="match status" value="1"/>
</dbReference>
<dbReference type="SUPFAM" id="SSF53383">
    <property type="entry name" value="PLP-dependent transferases"/>
    <property type="match status" value="1"/>
</dbReference>
<keyword evidence="5 12" id="KW-0808">Transferase</keyword>
<protein>
    <recommendedName>
        <fullName evidence="4">Cysteine desulfurase</fullName>
    </recommendedName>
</protein>
<comment type="function">
    <text evidence="2">Catalyzes the removal of elemental sulfur atoms from cysteine to produce alanine. Seems to participate in the biosynthesis of the nitrogenase metalloclusters by providing the inorganic sulfur required for the Fe-S core formation.</text>
</comment>
<evidence type="ECO:0000259" key="11">
    <source>
        <dbReference type="Pfam" id="PF00266"/>
    </source>
</evidence>
<comment type="cofactor">
    <cofactor evidence="1">
        <name>pyridoxal 5'-phosphate</name>
        <dbReference type="ChEBI" id="CHEBI:597326"/>
    </cofactor>
</comment>
<dbReference type="AlphaFoldDB" id="A0A7W6BK86"/>
<dbReference type="InterPro" id="IPR015422">
    <property type="entry name" value="PyrdxlP-dep_Trfase_small"/>
</dbReference>
<dbReference type="InterPro" id="IPR016454">
    <property type="entry name" value="Cysteine_dSase"/>
</dbReference>
<keyword evidence="6" id="KW-0479">Metal-binding</keyword>
<proteinExistence type="inferred from homology"/>
<dbReference type="Gene3D" id="3.40.640.10">
    <property type="entry name" value="Type I PLP-dependent aspartate aminotransferase-like (Major domain)"/>
    <property type="match status" value="1"/>
</dbReference>
<dbReference type="Gene3D" id="1.10.260.50">
    <property type="match status" value="1"/>
</dbReference>
<evidence type="ECO:0000256" key="8">
    <source>
        <dbReference type="ARBA" id="ARBA00023004"/>
    </source>
</evidence>
<evidence type="ECO:0000256" key="5">
    <source>
        <dbReference type="ARBA" id="ARBA00022679"/>
    </source>
</evidence>
<evidence type="ECO:0000256" key="7">
    <source>
        <dbReference type="ARBA" id="ARBA00022898"/>
    </source>
</evidence>
<keyword evidence="8" id="KW-0408">Iron</keyword>
<dbReference type="PANTHER" id="PTHR11601:SF34">
    <property type="entry name" value="CYSTEINE DESULFURASE"/>
    <property type="match status" value="1"/>
</dbReference>
<dbReference type="PANTHER" id="PTHR11601">
    <property type="entry name" value="CYSTEINE DESULFURYLASE FAMILY MEMBER"/>
    <property type="match status" value="1"/>
</dbReference>
<evidence type="ECO:0000256" key="4">
    <source>
        <dbReference type="ARBA" id="ARBA00013558"/>
    </source>
</evidence>
<dbReference type="InterPro" id="IPR000192">
    <property type="entry name" value="Aminotrans_V_dom"/>
</dbReference>
<sequence>MKDAIYLDYQATTPLAPEVFAAMEPWLRERFANPHSAHRPGRAAAAAVEVARGRVAALMPEGGRAIFTSGATEALNIAIQGAARRARRLDPRRVRVLAADTEHSAVRDTVLALGEEGFEPVLLPVGPDGLLDPASVAAQLDGRAALLAVMLVNNEIGVIQPAEALAGLAHEVGALFLCDAVQGFGRVDLPACADMIAISGHKIYGPKGIGALWLREGLELPPLLHGGGQEEGLRPGTLSPALCVGLGEAARLMGARREEDTAHVEALWQRARERLSGWTLNGSAEARYHGNLNLRRDGLDAARLLSDCRGVALSLGSACASGSGRPSHVLRALGLSDREARSSIRLGFGRYTTLAEIDAAAQKMEEAARAQGCVPVEGGGKGANNGETMKE</sequence>
<reference evidence="12 13" key="1">
    <citation type="submission" date="2020-08" db="EMBL/GenBank/DDBJ databases">
        <title>Genomic Encyclopedia of Type Strains, Phase IV (KMG-IV): sequencing the most valuable type-strain genomes for metagenomic binning, comparative biology and taxonomic classification.</title>
        <authorList>
            <person name="Goeker M."/>
        </authorList>
    </citation>
    <scope>NUCLEOTIDE SEQUENCE [LARGE SCALE GENOMIC DNA]</scope>
    <source>
        <strain evidence="12 13">DSM 26189</strain>
    </source>
</reference>
<evidence type="ECO:0000256" key="10">
    <source>
        <dbReference type="ARBA" id="ARBA00050776"/>
    </source>
</evidence>
<comment type="caution">
    <text evidence="12">The sequence shown here is derived from an EMBL/GenBank/DDBJ whole genome shotgun (WGS) entry which is preliminary data.</text>
</comment>